<dbReference type="HOGENOM" id="CLU_063439_0_0_11"/>
<gene>
    <name evidence="3" type="ordered locus">MLBr00091</name>
</gene>
<evidence type="ECO:0000256" key="1">
    <source>
        <dbReference type="SAM" id="MobiDB-lite"/>
    </source>
</evidence>
<evidence type="ECO:0000313" key="3">
    <source>
        <dbReference type="EMBL" id="CAR70184.1"/>
    </source>
</evidence>
<protein>
    <submittedName>
        <fullName evidence="3">28 kDa antigen</fullName>
    </submittedName>
</protein>
<feature type="compositionally biased region" description="Polar residues" evidence="1">
    <location>
        <begin position="94"/>
        <end position="105"/>
    </location>
</feature>
<organism evidence="3 4">
    <name type="scientific">Mycobacterium leprae (strain Br4923)</name>
    <dbReference type="NCBI Taxonomy" id="561304"/>
    <lineage>
        <taxon>Bacteria</taxon>
        <taxon>Bacillati</taxon>
        <taxon>Actinomycetota</taxon>
        <taxon>Actinomycetes</taxon>
        <taxon>Mycobacteriales</taxon>
        <taxon>Mycobacteriaceae</taxon>
        <taxon>Mycobacterium</taxon>
    </lineage>
</organism>
<evidence type="ECO:0000256" key="2">
    <source>
        <dbReference type="SAM" id="SignalP"/>
    </source>
</evidence>
<evidence type="ECO:0000313" key="4">
    <source>
        <dbReference type="Proteomes" id="UP000006900"/>
    </source>
</evidence>
<sequence length="236" mass="23784">MPNRRRCKLSTAISTVATLAIASPCAYFLVYEPTASAKPAAKHYEFKQAASIADLPGEVLDAISQGLSQFGINLPPVPSLTGTDDPGNGLRTPGLTSPDLTNQELGTPVLTAPGTGLTPPVTGSPICTAPDLNLGGTCPSEVPITTPISLDPGTDGTYPILGDPSTLGGTSPISTSSGELVNDLLKVANQLGASQVMDLIKGVVMPAVMQGVQNGNVAGDLSGSVTPAAISLIPVT</sequence>
<dbReference type="AlphaFoldDB" id="A0A0H3MP31"/>
<feature type="signal peptide" evidence="2">
    <location>
        <begin position="1"/>
        <end position="22"/>
    </location>
</feature>
<proteinExistence type="predicted"/>
<dbReference type="EMBL" id="FM211192">
    <property type="protein sequence ID" value="CAR70184.1"/>
    <property type="molecule type" value="Genomic_DNA"/>
</dbReference>
<accession>A0A0H3MP31</accession>
<feature type="region of interest" description="Disordered" evidence="1">
    <location>
        <begin position="76"/>
        <end position="105"/>
    </location>
</feature>
<feature type="chain" id="PRO_5002616119" evidence="2">
    <location>
        <begin position="23"/>
        <end position="236"/>
    </location>
</feature>
<dbReference type="Proteomes" id="UP000006900">
    <property type="component" value="Chromosome"/>
</dbReference>
<dbReference type="KEGG" id="mlb:MLBr00091"/>
<keyword evidence="2" id="KW-0732">Signal</keyword>
<name>A0A0H3MP31_MYCLB</name>
<reference evidence="3 4" key="1">
    <citation type="journal article" date="2009" name="Nat. Genet.">
        <title>Comparative genomic and phylogeographic analysis of Mycobacterium leprae.</title>
        <authorList>
            <person name="Monot M."/>
            <person name="Honore N."/>
            <person name="Garnier T."/>
            <person name="Zidane N."/>
            <person name="Sherafi D."/>
            <person name="Paniz-Mondolfi A."/>
            <person name="Matsuoka M."/>
            <person name="Taylor G.M."/>
            <person name="Donoghue H.D."/>
            <person name="Bouwman A."/>
            <person name="Mays S."/>
            <person name="Watson C."/>
            <person name="Lockwood D."/>
            <person name="Khamispour A."/>
            <person name="Dowlati Y."/>
            <person name="Jianping S."/>
            <person name="Rea T.H."/>
            <person name="Vera-Cabrera L."/>
            <person name="Stefani M.M."/>
            <person name="Banu S."/>
            <person name="Macdonald M."/>
            <person name="Sapkota B.R."/>
            <person name="Spencer J.S."/>
            <person name="Thomas J."/>
            <person name="Harshman K."/>
            <person name="Singh P."/>
            <person name="Busso P."/>
            <person name="Gattiker A."/>
            <person name="Rougemont J."/>
            <person name="Brennan P.J."/>
            <person name="Cole S.T."/>
        </authorList>
    </citation>
    <scope>NUCLEOTIDE SEQUENCE [LARGE SCALE GENOMIC DNA]</scope>
    <source>
        <strain evidence="4">Br4923</strain>
    </source>
</reference>